<evidence type="ECO:0000313" key="2">
    <source>
        <dbReference type="EMBL" id="PSR21100.1"/>
    </source>
</evidence>
<dbReference type="Proteomes" id="UP000241848">
    <property type="component" value="Unassembled WGS sequence"/>
</dbReference>
<dbReference type="AlphaFoldDB" id="A0A2T2WFV5"/>
<comment type="caution">
    <text evidence="2">The sequence shown here is derived from an EMBL/GenBank/DDBJ whole genome shotgun (WGS) entry which is preliminary data.</text>
</comment>
<name>A0A2T2WFV5_9FIRM</name>
<dbReference type="PANTHER" id="PTHR30029">
    <property type="entry name" value="STAGE V SPORULATION PROTEIN R"/>
    <property type="match status" value="1"/>
</dbReference>
<dbReference type="EMBL" id="PXYV01000042">
    <property type="protein sequence ID" value="PSR21100.1"/>
    <property type="molecule type" value="Genomic_DNA"/>
</dbReference>
<dbReference type="Pfam" id="PF04293">
    <property type="entry name" value="SpoVR"/>
    <property type="match status" value="1"/>
</dbReference>
<accession>A0A2T2WFV5</accession>
<dbReference type="InterPro" id="IPR007390">
    <property type="entry name" value="Spore_V_R"/>
</dbReference>
<dbReference type="PANTHER" id="PTHR30029:SF2">
    <property type="entry name" value="STAGE V SPORULATION PROTEIN R"/>
    <property type="match status" value="1"/>
</dbReference>
<reference evidence="2 3" key="1">
    <citation type="journal article" date="2014" name="BMC Genomics">
        <title>Comparison of environmental and isolate Sulfobacillus genomes reveals diverse carbon, sulfur, nitrogen, and hydrogen metabolisms.</title>
        <authorList>
            <person name="Justice N.B."/>
            <person name="Norman A."/>
            <person name="Brown C.T."/>
            <person name="Singh A."/>
            <person name="Thomas B.C."/>
            <person name="Banfield J.F."/>
        </authorList>
    </citation>
    <scope>NUCLEOTIDE SEQUENCE [LARGE SCALE GENOMIC DNA]</scope>
    <source>
        <strain evidence="2">AMDSBA3</strain>
    </source>
</reference>
<organism evidence="2 3">
    <name type="scientific">Sulfobacillus acidophilus</name>
    <dbReference type="NCBI Taxonomy" id="53633"/>
    <lineage>
        <taxon>Bacteria</taxon>
        <taxon>Bacillati</taxon>
        <taxon>Bacillota</taxon>
        <taxon>Clostridia</taxon>
        <taxon>Eubacteriales</taxon>
        <taxon>Clostridiales Family XVII. Incertae Sedis</taxon>
        <taxon>Sulfobacillus</taxon>
    </lineage>
</organism>
<evidence type="ECO:0000313" key="3">
    <source>
        <dbReference type="Proteomes" id="UP000241848"/>
    </source>
</evidence>
<sequence length="447" mass="52460">MVHGTLDSWVAEMAEIADRQGLKPLPTEFHLVPDDEIYTLSSYFAPGRYRHWTHGERYWMAKGRDEHGLGRVYELVINSDPALAYLLIKNPNADNVLVIAHVLGHSDFFARSRDLTQVRRPHIALWFNEHAQWLENLHRQQSFLRVEKLVDAAHTLHQLVDPYYRAPEFRTRRAVPHQAVGAFDWVKELYQDVHPVAADANSYQPNYHVWPNTRDVLAIVADYGHLTDEERTALRMIRDEMLYFRPQRETKFMNEGWATFWHVRLTRAFSQWDEEDHIEAMRMHALVADSQQFFNPYYFGWTLWEVLVELYGIQTCFEIVTEQTDLTWVNQWVTSDVVKLAQDKAWWPSERPLNPENPSEGSQYYPAEDLARDVQRVFLPQEPEIFVSAMDALSHSLELAYNGPKALHRDYTQDVVNAIAYLWGGQVKLVSPHHTWIGHESDWLRRS</sequence>
<proteinExistence type="predicted"/>
<protein>
    <recommendedName>
        <fullName evidence="1">SpoVR protein-like N-terminal domain-containing protein</fullName>
    </recommendedName>
</protein>
<evidence type="ECO:0000259" key="1">
    <source>
        <dbReference type="Pfam" id="PF04293"/>
    </source>
</evidence>
<dbReference type="InterPro" id="IPR056174">
    <property type="entry name" value="SpoVR_N"/>
</dbReference>
<gene>
    <name evidence="2" type="ORF">C7B45_12100</name>
</gene>
<feature type="domain" description="SpoVR protein-like N-terminal" evidence="1">
    <location>
        <begin position="5"/>
        <end position="314"/>
    </location>
</feature>